<evidence type="ECO:0000313" key="6">
    <source>
        <dbReference type="Proteomes" id="UP000001070"/>
    </source>
</evidence>
<dbReference type="InterPro" id="IPR028942">
    <property type="entry name" value="WHIM1_dom"/>
</dbReference>
<protein>
    <submittedName>
        <fullName evidence="5">GH14359</fullName>
    </submittedName>
</protein>
<keyword evidence="2" id="KW-0539">Nucleus</keyword>
<keyword evidence="6" id="KW-1185">Reference proteome</keyword>
<feature type="domain" description="WHIM1" evidence="4">
    <location>
        <begin position="43"/>
        <end position="83"/>
    </location>
</feature>
<dbReference type="Pfam" id="PF15612">
    <property type="entry name" value="WHIM1"/>
    <property type="match status" value="1"/>
</dbReference>
<dbReference type="eggNOG" id="KOG1245">
    <property type="taxonomic scope" value="Eukaryota"/>
</dbReference>
<accession>B4J1W1</accession>
<dbReference type="PANTHER" id="PTHR45915">
    <property type="entry name" value="TRANSCRIPTION INTERMEDIARY FACTOR"/>
    <property type="match status" value="1"/>
</dbReference>
<dbReference type="GO" id="GO:0000785">
    <property type="term" value="C:chromatin"/>
    <property type="evidence" value="ECO:0007669"/>
    <property type="project" value="TreeGrafter"/>
</dbReference>
<dbReference type="OrthoDB" id="784962at2759"/>
<dbReference type="AlphaFoldDB" id="B4J1W1"/>
<sequence length="145" mass="16760">MHGITVDRKRERRVPNHHHVDADTATHSAKNHECYKLLHKNETWKLLHALKDLPFVVLNPTRKAQMLAHLCNDLLMNKVVTRQIDGSLETLAQMRKEKYITVMKVLKYKALYQCKSRIETCEKAEAEWEATNSGTGPNEDGLQPF</sequence>
<name>B4J1W1_DROGR</name>
<proteinExistence type="predicted"/>
<feature type="region of interest" description="Disordered" evidence="3">
    <location>
        <begin position="1"/>
        <end position="25"/>
    </location>
</feature>
<comment type="subcellular location">
    <subcellularLocation>
        <location evidence="1">Nucleus</location>
    </subcellularLocation>
</comment>
<evidence type="ECO:0000256" key="3">
    <source>
        <dbReference type="SAM" id="MobiDB-lite"/>
    </source>
</evidence>
<evidence type="ECO:0000256" key="2">
    <source>
        <dbReference type="ARBA" id="ARBA00023242"/>
    </source>
</evidence>
<dbReference type="GO" id="GO:0005634">
    <property type="term" value="C:nucleus"/>
    <property type="evidence" value="ECO:0007669"/>
    <property type="project" value="UniProtKB-SubCell"/>
</dbReference>
<reference evidence="5 6" key="1">
    <citation type="journal article" date="2007" name="Nature">
        <title>Evolution of genes and genomes on the Drosophila phylogeny.</title>
        <authorList>
            <consortium name="Drosophila 12 Genomes Consortium"/>
            <person name="Clark A.G."/>
            <person name="Eisen M.B."/>
            <person name="Smith D.R."/>
            <person name="Bergman C.M."/>
            <person name="Oliver B."/>
            <person name="Markow T.A."/>
            <person name="Kaufman T.C."/>
            <person name="Kellis M."/>
            <person name="Gelbart W."/>
            <person name="Iyer V.N."/>
            <person name="Pollard D.A."/>
            <person name="Sackton T.B."/>
            <person name="Larracuente A.M."/>
            <person name="Singh N.D."/>
            <person name="Abad J.P."/>
            <person name="Abt D.N."/>
            <person name="Adryan B."/>
            <person name="Aguade M."/>
            <person name="Akashi H."/>
            <person name="Anderson W.W."/>
            <person name="Aquadro C.F."/>
            <person name="Ardell D.H."/>
            <person name="Arguello R."/>
            <person name="Artieri C.G."/>
            <person name="Barbash D.A."/>
            <person name="Barker D."/>
            <person name="Barsanti P."/>
            <person name="Batterham P."/>
            <person name="Batzoglou S."/>
            <person name="Begun D."/>
            <person name="Bhutkar A."/>
            <person name="Blanco E."/>
            <person name="Bosak S.A."/>
            <person name="Bradley R.K."/>
            <person name="Brand A.D."/>
            <person name="Brent M.R."/>
            <person name="Brooks A.N."/>
            <person name="Brown R.H."/>
            <person name="Butlin R.K."/>
            <person name="Caggese C."/>
            <person name="Calvi B.R."/>
            <person name="Bernardo de Carvalho A."/>
            <person name="Caspi A."/>
            <person name="Castrezana S."/>
            <person name="Celniker S.E."/>
            <person name="Chang J.L."/>
            <person name="Chapple C."/>
            <person name="Chatterji S."/>
            <person name="Chinwalla A."/>
            <person name="Civetta A."/>
            <person name="Clifton S.W."/>
            <person name="Comeron J.M."/>
            <person name="Costello J.C."/>
            <person name="Coyne J.A."/>
            <person name="Daub J."/>
            <person name="David R.G."/>
            <person name="Delcher A.L."/>
            <person name="Delehaunty K."/>
            <person name="Do C.B."/>
            <person name="Ebling H."/>
            <person name="Edwards K."/>
            <person name="Eickbush T."/>
            <person name="Evans J.D."/>
            <person name="Filipski A."/>
            <person name="Findeiss S."/>
            <person name="Freyhult E."/>
            <person name="Fulton L."/>
            <person name="Fulton R."/>
            <person name="Garcia A.C."/>
            <person name="Gardiner A."/>
            <person name="Garfield D.A."/>
            <person name="Garvin B.E."/>
            <person name="Gibson G."/>
            <person name="Gilbert D."/>
            <person name="Gnerre S."/>
            <person name="Godfrey J."/>
            <person name="Good R."/>
            <person name="Gotea V."/>
            <person name="Gravely B."/>
            <person name="Greenberg A.J."/>
            <person name="Griffiths-Jones S."/>
            <person name="Gross S."/>
            <person name="Guigo R."/>
            <person name="Gustafson E.A."/>
            <person name="Haerty W."/>
            <person name="Hahn M.W."/>
            <person name="Halligan D.L."/>
            <person name="Halpern A.L."/>
            <person name="Halter G.M."/>
            <person name="Han M.V."/>
            <person name="Heger A."/>
            <person name="Hillier L."/>
            <person name="Hinrichs A.S."/>
            <person name="Holmes I."/>
            <person name="Hoskins R.A."/>
            <person name="Hubisz M.J."/>
            <person name="Hultmark D."/>
            <person name="Huntley M.A."/>
            <person name="Jaffe D.B."/>
            <person name="Jagadeeshan S."/>
            <person name="Jeck W.R."/>
            <person name="Johnson J."/>
            <person name="Jones C.D."/>
            <person name="Jordan W.C."/>
            <person name="Karpen G.H."/>
            <person name="Kataoka E."/>
            <person name="Keightley P.D."/>
            <person name="Kheradpour P."/>
            <person name="Kirkness E.F."/>
            <person name="Koerich L.B."/>
            <person name="Kristiansen K."/>
            <person name="Kudrna D."/>
            <person name="Kulathinal R.J."/>
            <person name="Kumar S."/>
            <person name="Kwok R."/>
            <person name="Lander E."/>
            <person name="Langley C.H."/>
            <person name="Lapoint R."/>
            <person name="Lazzaro B.P."/>
            <person name="Lee S.J."/>
            <person name="Levesque L."/>
            <person name="Li R."/>
            <person name="Lin C.F."/>
            <person name="Lin M.F."/>
            <person name="Lindblad-Toh K."/>
            <person name="Llopart A."/>
            <person name="Long M."/>
            <person name="Low L."/>
            <person name="Lozovsky E."/>
            <person name="Lu J."/>
            <person name="Luo M."/>
            <person name="Machado C.A."/>
            <person name="Makalowski W."/>
            <person name="Marzo M."/>
            <person name="Matsuda M."/>
            <person name="Matzkin L."/>
            <person name="McAllister B."/>
            <person name="McBride C.S."/>
            <person name="McKernan B."/>
            <person name="McKernan K."/>
            <person name="Mendez-Lago M."/>
            <person name="Minx P."/>
            <person name="Mollenhauer M.U."/>
            <person name="Montooth K."/>
            <person name="Mount S.M."/>
            <person name="Mu X."/>
            <person name="Myers E."/>
            <person name="Negre B."/>
            <person name="Newfeld S."/>
            <person name="Nielsen R."/>
            <person name="Noor M.A."/>
            <person name="O'Grady P."/>
            <person name="Pachter L."/>
            <person name="Papaceit M."/>
            <person name="Parisi M.J."/>
            <person name="Parisi M."/>
            <person name="Parts L."/>
            <person name="Pedersen J.S."/>
            <person name="Pesole G."/>
            <person name="Phillippy A.M."/>
            <person name="Ponting C.P."/>
            <person name="Pop M."/>
            <person name="Porcelli D."/>
            <person name="Powell J.R."/>
            <person name="Prohaska S."/>
            <person name="Pruitt K."/>
            <person name="Puig M."/>
            <person name="Quesneville H."/>
            <person name="Ram K.R."/>
            <person name="Rand D."/>
            <person name="Rasmussen M.D."/>
            <person name="Reed L.K."/>
            <person name="Reenan R."/>
            <person name="Reily A."/>
            <person name="Remington K.A."/>
            <person name="Rieger T.T."/>
            <person name="Ritchie M.G."/>
            <person name="Robin C."/>
            <person name="Rogers Y.H."/>
            <person name="Rohde C."/>
            <person name="Rozas J."/>
            <person name="Rubenfield M.J."/>
            <person name="Ruiz A."/>
            <person name="Russo S."/>
            <person name="Salzberg S.L."/>
            <person name="Sanchez-Gracia A."/>
            <person name="Saranga D.J."/>
            <person name="Sato H."/>
            <person name="Schaeffer S.W."/>
            <person name="Schatz M.C."/>
            <person name="Schlenke T."/>
            <person name="Schwartz R."/>
            <person name="Segarra C."/>
            <person name="Singh R.S."/>
            <person name="Sirot L."/>
            <person name="Sirota M."/>
            <person name="Sisneros N.B."/>
            <person name="Smith C.D."/>
            <person name="Smith T.F."/>
            <person name="Spieth J."/>
            <person name="Stage D.E."/>
            <person name="Stark A."/>
            <person name="Stephan W."/>
            <person name="Strausberg R.L."/>
            <person name="Strempel S."/>
            <person name="Sturgill D."/>
            <person name="Sutton G."/>
            <person name="Sutton G.G."/>
            <person name="Tao W."/>
            <person name="Teichmann S."/>
            <person name="Tobari Y.N."/>
            <person name="Tomimura Y."/>
            <person name="Tsolas J.M."/>
            <person name="Valente V.L."/>
            <person name="Venter E."/>
            <person name="Venter J.C."/>
            <person name="Vicario S."/>
            <person name="Vieira F.G."/>
            <person name="Vilella A.J."/>
            <person name="Villasante A."/>
            <person name="Walenz B."/>
            <person name="Wang J."/>
            <person name="Wasserman M."/>
            <person name="Watts T."/>
            <person name="Wilson D."/>
            <person name="Wilson R.K."/>
            <person name="Wing R.A."/>
            <person name="Wolfner M.F."/>
            <person name="Wong A."/>
            <person name="Wong G.K."/>
            <person name="Wu C.I."/>
            <person name="Wu G."/>
            <person name="Yamamoto D."/>
            <person name="Yang H.P."/>
            <person name="Yang S.P."/>
            <person name="Yorke J.A."/>
            <person name="Yoshida K."/>
            <person name="Zdobnov E."/>
            <person name="Zhang P."/>
            <person name="Zhang Y."/>
            <person name="Zimin A.V."/>
            <person name="Baldwin J."/>
            <person name="Abdouelleil A."/>
            <person name="Abdulkadir J."/>
            <person name="Abebe A."/>
            <person name="Abera B."/>
            <person name="Abreu J."/>
            <person name="Acer S.C."/>
            <person name="Aftuck L."/>
            <person name="Alexander A."/>
            <person name="An P."/>
            <person name="Anderson E."/>
            <person name="Anderson S."/>
            <person name="Arachi H."/>
            <person name="Azer M."/>
            <person name="Bachantsang P."/>
            <person name="Barry A."/>
            <person name="Bayul T."/>
            <person name="Berlin A."/>
            <person name="Bessette D."/>
            <person name="Bloom T."/>
            <person name="Blye J."/>
            <person name="Boguslavskiy L."/>
            <person name="Bonnet C."/>
            <person name="Boukhgalter B."/>
            <person name="Bourzgui I."/>
            <person name="Brown A."/>
            <person name="Cahill P."/>
            <person name="Channer S."/>
            <person name="Cheshatsang Y."/>
            <person name="Chuda L."/>
            <person name="Citroen M."/>
            <person name="Collymore A."/>
            <person name="Cooke P."/>
            <person name="Costello M."/>
            <person name="D'Aco K."/>
            <person name="Daza R."/>
            <person name="De Haan G."/>
            <person name="DeGray S."/>
            <person name="DeMaso C."/>
            <person name="Dhargay N."/>
            <person name="Dooley K."/>
            <person name="Dooley E."/>
            <person name="Doricent M."/>
            <person name="Dorje P."/>
            <person name="Dorjee K."/>
            <person name="Dupes A."/>
            <person name="Elong R."/>
            <person name="Falk J."/>
            <person name="Farina A."/>
            <person name="Faro S."/>
            <person name="Ferguson D."/>
            <person name="Fisher S."/>
            <person name="Foley C.D."/>
            <person name="Franke A."/>
            <person name="Friedrich D."/>
            <person name="Gadbois L."/>
            <person name="Gearin G."/>
            <person name="Gearin C.R."/>
            <person name="Giannoukos G."/>
            <person name="Goode T."/>
            <person name="Graham J."/>
            <person name="Grandbois E."/>
            <person name="Grewal S."/>
            <person name="Gyaltsen K."/>
            <person name="Hafez N."/>
            <person name="Hagos B."/>
            <person name="Hall J."/>
            <person name="Henson C."/>
            <person name="Hollinger A."/>
            <person name="Honan T."/>
            <person name="Huard M.D."/>
            <person name="Hughes L."/>
            <person name="Hurhula B."/>
            <person name="Husby M.E."/>
            <person name="Kamat A."/>
            <person name="Kanga B."/>
            <person name="Kashin S."/>
            <person name="Khazanovich D."/>
            <person name="Kisner P."/>
            <person name="Lance K."/>
            <person name="Lara M."/>
            <person name="Lee W."/>
            <person name="Lennon N."/>
            <person name="Letendre F."/>
            <person name="LeVine R."/>
            <person name="Lipovsky A."/>
            <person name="Liu X."/>
            <person name="Liu J."/>
            <person name="Liu S."/>
            <person name="Lokyitsang T."/>
            <person name="Lokyitsang Y."/>
            <person name="Lubonja R."/>
            <person name="Lui A."/>
            <person name="MacDonald P."/>
            <person name="Magnisalis V."/>
            <person name="Maru K."/>
            <person name="Matthews C."/>
            <person name="McCusker W."/>
            <person name="McDonough S."/>
            <person name="Mehta T."/>
            <person name="Meldrim J."/>
            <person name="Meneus L."/>
            <person name="Mihai O."/>
            <person name="Mihalev A."/>
            <person name="Mihova T."/>
            <person name="Mittelman R."/>
            <person name="Mlenga V."/>
            <person name="Montmayeur A."/>
            <person name="Mulrain L."/>
            <person name="Navidi A."/>
            <person name="Naylor J."/>
            <person name="Negash T."/>
            <person name="Nguyen T."/>
            <person name="Nguyen N."/>
            <person name="Nicol R."/>
            <person name="Norbu C."/>
            <person name="Norbu N."/>
            <person name="Novod N."/>
            <person name="O'Neill B."/>
            <person name="Osman S."/>
            <person name="Markiewicz E."/>
            <person name="Oyono O.L."/>
            <person name="Patti C."/>
            <person name="Phunkhang P."/>
            <person name="Pierre F."/>
            <person name="Priest M."/>
            <person name="Raghuraman S."/>
            <person name="Rege F."/>
            <person name="Reyes R."/>
            <person name="Rise C."/>
            <person name="Rogov P."/>
            <person name="Ross K."/>
            <person name="Ryan E."/>
            <person name="Settipalli S."/>
            <person name="Shea T."/>
            <person name="Sherpa N."/>
            <person name="Shi L."/>
            <person name="Shih D."/>
            <person name="Sparrow T."/>
            <person name="Spaulding J."/>
            <person name="Stalker J."/>
            <person name="Stange-Thomann N."/>
            <person name="Stavropoulos S."/>
            <person name="Stone C."/>
            <person name="Strader C."/>
            <person name="Tesfaye S."/>
            <person name="Thomson T."/>
            <person name="Thoulutsang Y."/>
            <person name="Thoulutsang D."/>
            <person name="Topham K."/>
            <person name="Topping I."/>
            <person name="Tsamla T."/>
            <person name="Vassiliev H."/>
            <person name="Vo A."/>
            <person name="Wangchuk T."/>
            <person name="Wangdi T."/>
            <person name="Weiand M."/>
            <person name="Wilkinson J."/>
            <person name="Wilson A."/>
            <person name="Yadav S."/>
            <person name="Young G."/>
            <person name="Yu Q."/>
            <person name="Zembek L."/>
            <person name="Zhong D."/>
            <person name="Zimmer A."/>
            <person name="Zwirko Z."/>
            <person name="Jaffe D.B."/>
            <person name="Alvarez P."/>
            <person name="Brockman W."/>
            <person name="Butler J."/>
            <person name="Chin C."/>
            <person name="Gnerre S."/>
            <person name="Grabherr M."/>
            <person name="Kleber M."/>
            <person name="Mauceli E."/>
            <person name="MacCallum I."/>
        </authorList>
    </citation>
    <scope>NUCLEOTIDE SEQUENCE [LARGE SCALE GENOMIC DNA]</scope>
    <source>
        <strain evidence="6">Tucson 15287-2541.00</strain>
    </source>
</reference>
<gene>
    <name evidence="5" type="primary">Dgri\GH14359</name>
    <name evidence="5" type="ORF">Dgri_GH14359</name>
</gene>
<dbReference type="PhylomeDB" id="B4J1W1"/>
<evidence type="ECO:0000259" key="4">
    <source>
        <dbReference type="Pfam" id="PF15612"/>
    </source>
</evidence>
<dbReference type="HOGENOM" id="CLU_149568_0_0_1"/>
<dbReference type="EMBL" id="CH916366">
    <property type="protein sequence ID" value="EDV98041.1"/>
    <property type="molecule type" value="Genomic_DNA"/>
</dbReference>
<evidence type="ECO:0000313" key="5">
    <source>
        <dbReference type="EMBL" id="EDV98041.1"/>
    </source>
</evidence>
<dbReference type="Proteomes" id="UP000001070">
    <property type="component" value="Unassembled WGS sequence"/>
</dbReference>
<organism evidence="6">
    <name type="scientific">Drosophila grimshawi</name>
    <name type="common">Hawaiian fruit fly</name>
    <name type="synonym">Idiomyia grimshawi</name>
    <dbReference type="NCBI Taxonomy" id="7222"/>
    <lineage>
        <taxon>Eukaryota</taxon>
        <taxon>Metazoa</taxon>
        <taxon>Ecdysozoa</taxon>
        <taxon>Arthropoda</taxon>
        <taxon>Hexapoda</taxon>
        <taxon>Insecta</taxon>
        <taxon>Pterygota</taxon>
        <taxon>Neoptera</taxon>
        <taxon>Endopterygota</taxon>
        <taxon>Diptera</taxon>
        <taxon>Brachycera</taxon>
        <taxon>Muscomorpha</taxon>
        <taxon>Ephydroidea</taxon>
        <taxon>Drosophilidae</taxon>
        <taxon>Drosophila</taxon>
        <taxon>Hawaiian Drosophila</taxon>
    </lineage>
</organism>
<dbReference type="InParanoid" id="B4J1W1"/>
<evidence type="ECO:0000256" key="1">
    <source>
        <dbReference type="ARBA" id="ARBA00004123"/>
    </source>
</evidence>
<dbReference type="PANTHER" id="PTHR45915:SF2">
    <property type="entry name" value="TOUTATIS, ISOFORM E"/>
    <property type="match status" value="1"/>
</dbReference>